<dbReference type="Proteomes" id="UP001158045">
    <property type="component" value="Unassembled WGS sequence"/>
</dbReference>
<gene>
    <name evidence="2" type="primary">amrB</name>
    <name evidence="2" type="ORF">QE109_16795</name>
</gene>
<accession>A0ABT6NHA6</accession>
<protein>
    <submittedName>
        <fullName evidence="2">AmmeMemoRadiSam system protein B</fullName>
    </submittedName>
</protein>
<dbReference type="CDD" id="cd07951">
    <property type="entry name" value="ED_3B_N_AMMECR1"/>
    <property type="match status" value="1"/>
</dbReference>
<evidence type="ECO:0000313" key="3">
    <source>
        <dbReference type="Proteomes" id="UP001158045"/>
    </source>
</evidence>
<dbReference type="Pfam" id="PF02900">
    <property type="entry name" value="LigB"/>
    <property type="match status" value="1"/>
</dbReference>
<sequence>MLISKGYLLPHAPVFIGSVGGEQSLLVQKSIDAYHKVADEIAEFKPDLIVVISPHGPVFTDAIALYDLDEYTGNFRAFGDFESDYKFQKDELMLNKLYEESQMSSGSFYALKPNEFIKFQYKPELDHGVLVPLHFINQKYHDFKVLAMSYGSLSYSELMKNGKIMHDVITKSYQNVVVIASGDMSHALKSDGPYTFHEDGVIFDHEMCEYIENQRPYEIFRLESKTISNAAECGLRSLSMLLGCMNKYDLKSELISYEAPFGVGYLFASYEVVSESDKDEREDYIAFEKRRYEALKLKEHTVVKLARQTIEYYINNNRKPIVGYKDKAVEINNVVFSNDIIEKLLEGKYGVFVSIKLHGNLRGCIGTIFPTQKNGVEEIVKNSISACARDYRFDPLTFEELQDIIINVDILSPLALVSDITLLDPRIYGVVVSHKDRMGVLLPDIEGITTIEEQLTIASNKGGFNVDEIEKIESFTVERYF</sequence>
<dbReference type="InterPro" id="IPR027485">
    <property type="entry name" value="AMMECR1_N"/>
</dbReference>
<dbReference type="PANTHER" id="PTHR13016">
    <property type="entry name" value="AMMECR1 HOMOLOG"/>
    <property type="match status" value="1"/>
</dbReference>
<dbReference type="InterPro" id="IPR023473">
    <property type="entry name" value="AMMECR1"/>
</dbReference>
<dbReference type="PROSITE" id="PS51112">
    <property type="entry name" value="AMMECR1"/>
    <property type="match status" value="1"/>
</dbReference>
<reference evidence="2 3" key="1">
    <citation type="submission" date="2023-04" db="EMBL/GenBank/DDBJ databases">
        <title>Fusibacter bizertensis strain WBS, isolated from littoral bottom sediments of the Arctic seas - biochemical and genomic analysis.</title>
        <authorList>
            <person name="Brioukhanov A.L."/>
        </authorList>
    </citation>
    <scope>NUCLEOTIDE SEQUENCE [LARGE SCALE GENOMIC DNA]</scope>
    <source>
        <strain evidence="2 3">WBS</strain>
    </source>
</reference>
<dbReference type="Gene3D" id="3.40.830.10">
    <property type="entry name" value="LigB-like"/>
    <property type="match status" value="1"/>
</dbReference>
<evidence type="ECO:0000313" key="2">
    <source>
        <dbReference type="EMBL" id="MDH8679819.1"/>
    </source>
</evidence>
<dbReference type="SUPFAM" id="SSF143447">
    <property type="entry name" value="AMMECR1-like"/>
    <property type="match status" value="1"/>
</dbReference>
<dbReference type="InterPro" id="IPR004183">
    <property type="entry name" value="Xdiol_dOase_suB"/>
</dbReference>
<dbReference type="InterPro" id="IPR002733">
    <property type="entry name" value="AMMECR1_domain"/>
</dbReference>
<dbReference type="NCBIfam" id="TIGR04336">
    <property type="entry name" value="AmmeMemoSam_B"/>
    <property type="match status" value="1"/>
</dbReference>
<feature type="domain" description="AMMECR1" evidence="1">
    <location>
        <begin position="308"/>
        <end position="481"/>
    </location>
</feature>
<dbReference type="Pfam" id="PF01871">
    <property type="entry name" value="AMMECR1"/>
    <property type="match status" value="1"/>
</dbReference>
<organism evidence="2 3">
    <name type="scientific">Fusibacter bizertensis</name>
    <dbReference type="NCBI Taxonomy" id="1488331"/>
    <lineage>
        <taxon>Bacteria</taxon>
        <taxon>Bacillati</taxon>
        <taxon>Bacillota</taxon>
        <taxon>Clostridia</taxon>
        <taxon>Eubacteriales</taxon>
        <taxon>Eubacteriales Family XII. Incertae Sedis</taxon>
        <taxon>Fusibacter</taxon>
    </lineage>
</organism>
<dbReference type="Gene3D" id="3.30.700.20">
    <property type="entry name" value="Hypothetical protein ph0010, domain 1"/>
    <property type="match status" value="1"/>
</dbReference>
<name>A0ABT6NHA6_9FIRM</name>
<dbReference type="SUPFAM" id="SSF53213">
    <property type="entry name" value="LigB-like"/>
    <property type="match status" value="1"/>
</dbReference>
<keyword evidence="3" id="KW-1185">Reference proteome</keyword>
<proteinExistence type="predicted"/>
<dbReference type="PANTHER" id="PTHR13016:SF0">
    <property type="entry name" value="AMME SYNDROME CANDIDATE GENE 1 PROTEIN"/>
    <property type="match status" value="1"/>
</dbReference>
<dbReference type="InterPro" id="IPR036071">
    <property type="entry name" value="AMMECR1_dom_sf"/>
</dbReference>
<dbReference type="EMBL" id="JARYZI010000017">
    <property type="protein sequence ID" value="MDH8679819.1"/>
    <property type="molecule type" value="Genomic_DNA"/>
</dbReference>
<comment type="caution">
    <text evidence="2">The sequence shown here is derived from an EMBL/GenBank/DDBJ whole genome shotgun (WGS) entry which is preliminary data.</text>
</comment>
<evidence type="ECO:0000259" key="1">
    <source>
        <dbReference type="PROSITE" id="PS51112"/>
    </source>
</evidence>
<dbReference type="RefSeq" id="WP_281095715.1">
    <property type="nucleotide sequence ID" value="NZ_JARYZI010000017.1"/>
</dbReference>